<comment type="caution">
    <text evidence="1">The sequence shown here is derived from an EMBL/GenBank/DDBJ whole genome shotgun (WGS) entry which is preliminary data.</text>
</comment>
<evidence type="ECO:0000313" key="2">
    <source>
        <dbReference type="Proteomes" id="UP000198287"/>
    </source>
</evidence>
<dbReference type="OMA" id="THKMASA"/>
<evidence type="ECO:0000313" key="1">
    <source>
        <dbReference type="EMBL" id="OXA40691.1"/>
    </source>
</evidence>
<dbReference type="AlphaFoldDB" id="A0A226D7T2"/>
<gene>
    <name evidence="1" type="ORF">Fcan01_24527</name>
</gene>
<evidence type="ECO:0008006" key="3">
    <source>
        <dbReference type="Google" id="ProtNLM"/>
    </source>
</evidence>
<accession>A0A226D7T2</accession>
<dbReference type="OrthoDB" id="6773400at2759"/>
<name>A0A226D7T2_FOLCA</name>
<sequence>MSSLSEEEEIERVENGECDDKQLAFITMLKDYKVLLSKSQVPSVKEKKAKATTEFLAALQEKLMLTYTKATLSKKISRMKTDVKNKCDANRTGNKKLNLKLWENVMAELIGAETNPSIAQIQGAASVGVSVRVARPLIPSPPLLLDSENTAELIVPPAKRPSLNTVKRKTGDDVLKSLETDDTKLLSLTQLQRLVLLEQLKVLNMKRQRLENEILATKHINVNDGSQFELPDI</sequence>
<protein>
    <recommendedName>
        <fullName evidence="3">Regulatory protein zeste</fullName>
    </recommendedName>
</protein>
<reference evidence="1 2" key="1">
    <citation type="submission" date="2015-12" db="EMBL/GenBank/DDBJ databases">
        <title>The genome of Folsomia candida.</title>
        <authorList>
            <person name="Faddeeva A."/>
            <person name="Derks M.F."/>
            <person name="Anvar Y."/>
            <person name="Smit S."/>
            <person name="Van Straalen N."/>
            <person name="Roelofs D."/>
        </authorList>
    </citation>
    <scope>NUCLEOTIDE SEQUENCE [LARGE SCALE GENOMIC DNA]</scope>
    <source>
        <strain evidence="1 2">VU population</strain>
        <tissue evidence="1">Whole body</tissue>
    </source>
</reference>
<dbReference type="EMBL" id="LNIX01000032">
    <property type="protein sequence ID" value="OXA40691.1"/>
    <property type="molecule type" value="Genomic_DNA"/>
</dbReference>
<keyword evidence="2" id="KW-1185">Reference proteome</keyword>
<proteinExistence type="predicted"/>
<organism evidence="1 2">
    <name type="scientific">Folsomia candida</name>
    <name type="common">Springtail</name>
    <dbReference type="NCBI Taxonomy" id="158441"/>
    <lineage>
        <taxon>Eukaryota</taxon>
        <taxon>Metazoa</taxon>
        <taxon>Ecdysozoa</taxon>
        <taxon>Arthropoda</taxon>
        <taxon>Hexapoda</taxon>
        <taxon>Collembola</taxon>
        <taxon>Entomobryomorpha</taxon>
        <taxon>Isotomoidea</taxon>
        <taxon>Isotomidae</taxon>
        <taxon>Proisotominae</taxon>
        <taxon>Folsomia</taxon>
    </lineage>
</organism>
<dbReference type="Proteomes" id="UP000198287">
    <property type="component" value="Unassembled WGS sequence"/>
</dbReference>